<feature type="region of interest" description="Disordered" evidence="1">
    <location>
        <begin position="41"/>
        <end position="63"/>
    </location>
</feature>
<dbReference type="EMBL" id="BAAAMY010000002">
    <property type="protein sequence ID" value="GAA1910352.1"/>
    <property type="molecule type" value="Genomic_DNA"/>
</dbReference>
<accession>A0ABP5AIK6</accession>
<feature type="chain" id="PRO_5047476951" description="Type I phosphodiesterase / nucleotide pyrophosphatase" evidence="2">
    <location>
        <begin position="38"/>
        <end position="370"/>
    </location>
</feature>
<reference evidence="4" key="1">
    <citation type="journal article" date="2019" name="Int. J. Syst. Evol. Microbiol.">
        <title>The Global Catalogue of Microorganisms (GCM) 10K type strain sequencing project: providing services to taxonomists for standard genome sequencing and annotation.</title>
        <authorList>
            <consortium name="The Broad Institute Genomics Platform"/>
            <consortium name="The Broad Institute Genome Sequencing Center for Infectious Disease"/>
            <person name="Wu L."/>
            <person name="Ma J."/>
        </authorList>
    </citation>
    <scope>NUCLEOTIDE SEQUENCE [LARGE SCALE GENOMIC DNA]</scope>
    <source>
        <strain evidence="4">JCM 14046</strain>
    </source>
</reference>
<dbReference type="SUPFAM" id="SSF53649">
    <property type="entry name" value="Alkaline phosphatase-like"/>
    <property type="match status" value="1"/>
</dbReference>
<evidence type="ECO:0000256" key="2">
    <source>
        <dbReference type="SAM" id="SignalP"/>
    </source>
</evidence>
<evidence type="ECO:0000256" key="1">
    <source>
        <dbReference type="SAM" id="MobiDB-lite"/>
    </source>
</evidence>
<keyword evidence="4" id="KW-1185">Reference proteome</keyword>
<feature type="signal peptide" evidence="2">
    <location>
        <begin position="1"/>
        <end position="37"/>
    </location>
</feature>
<evidence type="ECO:0000313" key="4">
    <source>
        <dbReference type="Proteomes" id="UP001501612"/>
    </source>
</evidence>
<dbReference type="Gene3D" id="3.40.720.10">
    <property type="entry name" value="Alkaline Phosphatase, subunit A"/>
    <property type="match status" value="1"/>
</dbReference>
<dbReference type="Proteomes" id="UP001501612">
    <property type="component" value="Unassembled WGS sequence"/>
</dbReference>
<keyword evidence="2" id="KW-0732">Signal</keyword>
<dbReference type="InterPro" id="IPR017850">
    <property type="entry name" value="Alkaline_phosphatase_core_sf"/>
</dbReference>
<sequence length="370" mass="38107">MTSPGTTRRPVPAGTGAPRRARVAALLVLAGVAVSCAAWPGAPGTEPPEDGPSARATVAPAGGEPEARVVAVSVDGLTPEAIEVLGRRGAPAISFLLDRGAGTLDARTAVEQTVTLPNHVGMITGRRIDRDEGGHGVTWNDDVVGPVVPPDEDGRALASVFTVVAGAGGSTALFSGKTKFAIFERTWPDAVDRSVVAAPIEVLARRASRDVATGRRTFTFLHLADPDLAGHRSGWMSAPYLRAVRRADRALGRVLAVLRADADLRATTTVVLTADHGGAGRSHEDPALASSYTVPFVVWGPGVPRGDLYDLAPGLQDPGDARPGYGDPPPVRNCDLADVATTLLGLGLVPGSDCTAATRMEDLLTGGRGA</sequence>
<evidence type="ECO:0000313" key="3">
    <source>
        <dbReference type="EMBL" id="GAA1910352.1"/>
    </source>
</evidence>
<proteinExistence type="predicted"/>
<dbReference type="PANTHER" id="PTHR10151:SF120">
    <property type="entry name" value="BIS(5'-ADENOSYL)-TRIPHOSPHATASE"/>
    <property type="match status" value="1"/>
</dbReference>
<evidence type="ECO:0008006" key="5">
    <source>
        <dbReference type="Google" id="ProtNLM"/>
    </source>
</evidence>
<organism evidence="3 4">
    <name type="scientific">Nocardioides lentus</name>
    <dbReference type="NCBI Taxonomy" id="338077"/>
    <lineage>
        <taxon>Bacteria</taxon>
        <taxon>Bacillati</taxon>
        <taxon>Actinomycetota</taxon>
        <taxon>Actinomycetes</taxon>
        <taxon>Propionibacteriales</taxon>
        <taxon>Nocardioidaceae</taxon>
        <taxon>Nocardioides</taxon>
    </lineage>
</organism>
<comment type="caution">
    <text evidence="3">The sequence shown here is derived from an EMBL/GenBank/DDBJ whole genome shotgun (WGS) entry which is preliminary data.</text>
</comment>
<gene>
    <name evidence="3" type="ORF">GCM10009737_09700</name>
</gene>
<dbReference type="PANTHER" id="PTHR10151">
    <property type="entry name" value="ECTONUCLEOTIDE PYROPHOSPHATASE/PHOSPHODIESTERASE"/>
    <property type="match status" value="1"/>
</dbReference>
<dbReference type="Pfam" id="PF01663">
    <property type="entry name" value="Phosphodiest"/>
    <property type="match status" value="1"/>
</dbReference>
<name>A0ABP5AIK6_9ACTN</name>
<protein>
    <recommendedName>
        <fullName evidence="5">Type I phosphodiesterase / nucleotide pyrophosphatase</fullName>
    </recommendedName>
</protein>
<dbReference type="InterPro" id="IPR002591">
    <property type="entry name" value="Phosphodiest/P_Trfase"/>
</dbReference>